<dbReference type="SUPFAM" id="SSF49899">
    <property type="entry name" value="Concanavalin A-like lectins/glucanases"/>
    <property type="match status" value="1"/>
</dbReference>
<evidence type="ECO:0000256" key="13">
    <source>
        <dbReference type="RuleBase" id="RU361169"/>
    </source>
</evidence>
<evidence type="ECO:0000256" key="9">
    <source>
        <dbReference type="ARBA" id="ARBA00022801"/>
    </source>
</evidence>
<evidence type="ECO:0000313" key="17">
    <source>
        <dbReference type="Proteomes" id="UP000823775"/>
    </source>
</evidence>
<evidence type="ECO:0000259" key="15">
    <source>
        <dbReference type="PROSITE" id="PS50011"/>
    </source>
</evidence>
<comment type="similarity">
    <text evidence="4 13">Belongs to the glycosyl hydrolase 28 family.</text>
</comment>
<gene>
    <name evidence="16" type="ORF">HAX54_049740</name>
</gene>
<evidence type="ECO:0000256" key="11">
    <source>
        <dbReference type="ARBA" id="ARBA00023316"/>
    </source>
</evidence>
<evidence type="ECO:0000256" key="5">
    <source>
        <dbReference type="ARBA" id="ARBA00010217"/>
    </source>
</evidence>
<evidence type="ECO:0000256" key="2">
    <source>
        <dbReference type="ARBA" id="ARBA00004251"/>
    </source>
</evidence>
<proteinExistence type="inferred from homology"/>
<dbReference type="InterPro" id="IPR000719">
    <property type="entry name" value="Prot_kinase_dom"/>
</dbReference>
<dbReference type="Gene3D" id="2.160.20.10">
    <property type="entry name" value="Single-stranded right-handed beta-helix, Pectin lyase-like"/>
    <property type="match status" value="1"/>
</dbReference>
<dbReference type="Gene3D" id="1.10.510.10">
    <property type="entry name" value="Transferase(Phosphotransferase) domain 1"/>
    <property type="match status" value="1"/>
</dbReference>
<evidence type="ECO:0000256" key="1">
    <source>
        <dbReference type="ARBA" id="ARBA00004191"/>
    </source>
</evidence>
<organism evidence="16 17">
    <name type="scientific">Datura stramonium</name>
    <name type="common">Jimsonweed</name>
    <name type="synonym">Common thornapple</name>
    <dbReference type="NCBI Taxonomy" id="4076"/>
    <lineage>
        <taxon>Eukaryota</taxon>
        <taxon>Viridiplantae</taxon>
        <taxon>Streptophyta</taxon>
        <taxon>Embryophyta</taxon>
        <taxon>Tracheophyta</taxon>
        <taxon>Spermatophyta</taxon>
        <taxon>Magnoliopsida</taxon>
        <taxon>eudicotyledons</taxon>
        <taxon>Gunneridae</taxon>
        <taxon>Pentapetalae</taxon>
        <taxon>asterids</taxon>
        <taxon>lamiids</taxon>
        <taxon>Solanales</taxon>
        <taxon>Solanaceae</taxon>
        <taxon>Solanoideae</taxon>
        <taxon>Datureae</taxon>
        <taxon>Datura</taxon>
    </lineage>
</organism>
<dbReference type="InterPro" id="IPR001220">
    <property type="entry name" value="Legume_lectin_dom"/>
</dbReference>
<keyword evidence="8" id="KW-0430">Lectin</keyword>
<evidence type="ECO:0000256" key="6">
    <source>
        <dbReference type="ARBA" id="ARBA00022512"/>
    </source>
</evidence>
<comment type="caution">
    <text evidence="16">The sequence shown here is derived from an EMBL/GenBank/DDBJ whole genome shotgun (WGS) entry which is preliminary data.</text>
</comment>
<dbReference type="PROSITE" id="PS00307">
    <property type="entry name" value="LECTIN_LEGUME_BETA"/>
    <property type="match status" value="1"/>
</dbReference>
<evidence type="ECO:0000256" key="10">
    <source>
        <dbReference type="ARBA" id="ARBA00023295"/>
    </source>
</evidence>
<evidence type="ECO:0000256" key="4">
    <source>
        <dbReference type="ARBA" id="ARBA00008834"/>
    </source>
</evidence>
<dbReference type="InterPro" id="IPR006626">
    <property type="entry name" value="PbH1"/>
</dbReference>
<dbReference type="Gene3D" id="3.30.200.20">
    <property type="entry name" value="Phosphorylase Kinase, domain 1"/>
    <property type="match status" value="1"/>
</dbReference>
<dbReference type="Pfam" id="PF00069">
    <property type="entry name" value="Pkinase"/>
    <property type="match status" value="1"/>
</dbReference>
<dbReference type="InterPro" id="IPR011050">
    <property type="entry name" value="Pectin_lyase_fold/virulence"/>
</dbReference>
<name>A0ABS8SVV8_DATST</name>
<keyword evidence="7" id="KW-0964">Secreted</keyword>
<dbReference type="PROSITE" id="PS50011">
    <property type="entry name" value="PROTEIN_KINASE_DOM"/>
    <property type="match status" value="1"/>
</dbReference>
<evidence type="ECO:0000256" key="12">
    <source>
        <dbReference type="PROSITE-ProRule" id="PRU10052"/>
    </source>
</evidence>
<dbReference type="SUPFAM" id="SSF56112">
    <property type="entry name" value="Protein kinase-like (PK-like)"/>
    <property type="match status" value="1"/>
</dbReference>
<evidence type="ECO:0000256" key="3">
    <source>
        <dbReference type="ARBA" id="ARBA00008536"/>
    </source>
</evidence>
<comment type="similarity">
    <text evidence="3">In the N-terminal section; belongs to the leguminous lectin family.</text>
</comment>
<dbReference type="EMBL" id="JACEIK010000851">
    <property type="protein sequence ID" value="MCD7462981.1"/>
    <property type="molecule type" value="Genomic_DNA"/>
</dbReference>
<evidence type="ECO:0000256" key="8">
    <source>
        <dbReference type="ARBA" id="ARBA00022734"/>
    </source>
</evidence>
<keyword evidence="14" id="KW-0472">Membrane</keyword>
<dbReference type="SMART" id="SM00220">
    <property type="entry name" value="S_TKc"/>
    <property type="match status" value="1"/>
</dbReference>
<dbReference type="InterPro" id="IPR013320">
    <property type="entry name" value="ConA-like_dom_sf"/>
</dbReference>
<keyword evidence="11" id="KW-0961">Cell wall biogenesis/degradation</keyword>
<feature type="domain" description="Protein kinase" evidence="15">
    <location>
        <begin position="638"/>
        <end position="905"/>
    </location>
</feature>
<dbReference type="InterPro" id="IPR000743">
    <property type="entry name" value="Glyco_hydro_28"/>
</dbReference>
<keyword evidence="6" id="KW-0134">Cell wall</keyword>
<dbReference type="InterPro" id="IPR019825">
    <property type="entry name" value="Lectin_legB_Mn/Ca_BS"/>
</dbReference>
<dbReference type="PROSITE" id="PS00502">
    <property type="entry name" value="POLYGALACTURONASE"/>
    <property type="match status" value="1"/>
</dbReference>
<dbReference type="SUPFAM" id="SSF51126">
    <property type="entry name" value="Pectin lyase-like"/>
    <property type="match status" value="1"/>
</dbReference>
<keyword evidence="14" id="KW-1133">Transmembrane helix</keyword>
<keyword evidence="10 13" id="KW-0326">Glycosidase</keyword>
<dbReference type="SMART" id="SM00710">
    <property type="entry name" value="PbH1"/>
    <property type="match status" value="5"/>
</dbReference>
<dbReference type="InterPro" id="IPR011009">
    <property type="entry name" value="Kinase-like_dom_sf"/>
</dbReference>
<feature type="transmembrane region" description="Helical" evidence="14">
    <location>
        <begin position="601"/>
        <end position="624"/>
    </location>
</feature>
<sequence length="910" mass="100918">MREKVEEIHMNTILSHICLLLEDPKKKERKFPDRALIFVICITPFLLERSLAVNYDVTSYGAFGDGVHDDTRAFKEAWRGACSDENENPSMVIPSGRSFLVGPITFQGPCKSSSIHLQVSGSIEAPEDPEAWRGCENVSWIYFTGVFGLFINGSGTINGNGQRWWNTPSRTRVNGTCTKPTVVHFNYCNGLRLSGISLVNSSRSHIILTYSKEVIFSNIHISAPKYSRNTDGIDIFFSSQLLIQDSIIQTGDDCIAVNTGCTDIHITGITCGPGHGISIGSLGPNNTFANVENVYVTNSYLQGTQNGVRIKSWQGGSGYARSIHFENINLKNVENPIIIDQNYCNGGHSCQPQVSAVKVSNVTYKKIYGTTSSKVAINMNCSNSTACTNVEMENIYITPVVPGDEIFATCNNAQGKASSNSPPPQNNSNKVGRVLFSHSIPVWPASFSTIFTLRILTHQSVSGTTLHQLAVEFDTHKNEHEIDGNHVAVVTTSMENPVAVKSLSDVGIDLRSGRMITIKIEYDGWTKVPEISVAYAGQPLVNLFSQEIIMQETVPQNAYVGFSASTAYFSEVHHVLNWNFTLFELPEGSLKYGLDPDKEKIALLVATPIMIVSLVVVVSFRITARKIRKERLQRKEDIEMLTRTAANAPQGVFYDSPTTVAVKRINATSNQGEKEYLAEICTIGGLRHKNMVQLLGWCHDREELLLVYEYMPNGSLDKYIGKIFLDWGTRFKILSGLASSLVYLHEECGNPIIHRDVKPNNVMLDKEYNAHLGDFGLARLLQNESFVTTMVAGTPGYLAPEVSYTGRATAESDVYSFGMVVLEVVCGRRSKGIMEENSLVDNVWSSYEKGTLLECMDQTLDGKFDNVQAQRCFITGLACLHPDRMFRPKMRKVVQVFMNPDEPLMKLPES</sequence>
<dbReference type="Pfam" id="PF00295">
    <property type="entry name" value="Glyco_hydro_28"/>
    <property type="match status" value="1"/>
</dbReference>
<dbReference type="Pfam" id="PF00139">
    <property type="entry name" value="Lectin_legB"/>
    <property type="match status" value="1"/>
</dbReference>
<feature type="active site" evidence="12">
    <location>
        <position position="275"/>
    </location>
</feature>
<protein>
    <recommendedName>
        <fullName evidence="15">Protein kinase domain-containing protein</fullName>
    </recommendedName>
</protein>
<evidence type="ECO:0000256" key="14">
    <source>
        <dbReference type="SAM" id="Phobius"/>
    </source>
</evidence>
<comment type="subcellular location">
    <subcellularLocation>
        <location evidence="2">Cell membrane</location>
        <topology evidence="2">Single-pass type I membrane protein</topology>
    </subcellularLocation>
    <subcellularLocation>
        <location evidence="1">Secreted</location>
        <location evidence="1">Cell wall</location>
    </subcellularLocation>
</comment>
<keyword evidence="14" id="KW-0812">Transmembrane</keyword>
<dbReference type="Gene3D" id="2.60.120.200">
    <property type="match status" value="1"/>
</dbReference>
<keyword evidence="17" id="KW-1185">Reference proteome</keyword>
<accession>A0ABS8SVV8</accession>
<dbReference type="InterPro" id="IPR012334">
    <property type="entry name" value="Pectin_lyas_fold"/>
</dbReference>
<dbReference type="PANTHER" id="PTHR31375">
    <property type="match status" value="1"/>
</dbReference>
<dbReference type="InterPro" id="IPR008271">
    <property type="entry name" value="Ser/Thr_kinase_AS"/>
</dbReference>
<evidence type="ECO:0000313" key="16">
    <source>
        <dbReference type="EMBL" id="MCD7462981.1"/>
    </source>
</evidence>
<comment type="similarity">
    <text evidence="5">In the C-terminal section; belongs to the protein kinase superfamily. Ser/Thr protein kinase family.</text>
</comment>
<dbReference type="Proteomes" id="UP000823775">
    <property type="component" value="Unassembled WGS sequence"/>
</dbReference>
<dbReference type="PROSITE" id="PS00108">
    <property type="entry name" value="PROTEIN_KINASE_ST"/>
    <property type="match status" value="1"/>
</dbReference>
<evidence type="ECO:0000256" key="7">
    <source>
        <dbReference type="ARBA" id="ARBA00022525"/>
    </source>
</evidence>
<keyword evidence="9 13" id="KW-0378">Hydrolase</keyword>
<reference evidence="16 17" key="1">
    <citation type="journal article" date="2021" name="BMC Genomics">
        <title>Datura genome reveals duplications of psychoactive alkaloid biosynthetic genes and high mutation rate following tissue culture.</title>
        <authorList>
            <person name="Rajewski A."/>
            <person name="Carter-House D."/>
            <person name="Stajich J."/>
            <person name="Litt A."/>
        </authorList>
    </citation>
    <scope>NUCLEOTIDE SEQUENCE [LARGE SCALE GENOMIC DNA]</scope>
    <source>
        <strain evidence="16">AR-01</strain>
    </source>
</reference>